<proteinExistence type="predicted"/>
<dbReference type="OrthoDB" id="10067394at2759"/>
<dbReference type="GO" id="GO:0003677">
    <property type="term" value="F:DNA binding"/>
    <property type="evidence" value="ECO:0007669"/>
    <property type="project" value="InterPro"/>
</dbReference>
<evidence type="ECO:0000259" key="4">
    <source>
        <dbReference type="PROSITE" id="PS50048"/>
    </source>
</evidence>
<dbReference type="Gene3D" id="4.10.240.10">
    <property type="entry name" value="Zn(2)-C6 fungal-type DNA-binding domain"/>
    <property type="match status" value="1"/>
</dbReference>
<dbReference type="InterPro" id="IPR007219">
    <property type="entry name" value="XnlR_reg_dom"/>
</dbReference>
<gene>
    <name evidence="5" type="ORF">NW762_014312</name>
</gene>
<dbReference type="Proteomes" id="UP001152049">
    <property type="component" value="Unassembled WGS sequence"/>
</dbReference>
<feature type="compositionally biased region" description="Low complexity" evidence="3">
    <location>
        <begin position="74"/>
        <end position="83"/>
    </location>
</feature>
<dbReference type="PROSITE" id="PS00463">
    <property type="entry name" value="ZN2_CY6_FUNGAL_1"/>
    <property type="match status" value="1"/>
</dbReference>
<dbReference type="InterPro" id="IPR001138">
    <property type="entry name" value="Zn2Cys6_DnaBD"/>
</dbReference>
<protein>
    <recommendedName>
        <fullName evidence="4">Zn(2)-C6 fungal-type domain-containing protein</fullName>
    </recommendedName>
</protein>
<dbReference type="PROSITE" id="PS50048">
    <property type="entry name" value="ZN2_CY6_FUNGAL_2"/>
    <property type="match status" value="1"/>
</dbReference>
<feature type="compositionally biased region" description="Polar residues" evidence="3">
    <location>
        <begin position="7"/>
        <end position="22"/>
    </location>
</feature>
<accession>A0A9W8V6M8</accession>
<dbReference type="SMART" id="SM00066">
    <property type="entry name" value="GAL4"/>
    <property type="match status" value="1"/>
</dbReference>
<evidence type="ECO:0000313" key="6">
    <source>
        <dbReference type="Proteomes" id="UP001152049"/>
    </source>
</evidence>
<dbReference type="PANTHER" id="PTHR47431:SF2">
    <property type="entry name" value="ZN(II)2CYS6 TRANSCRIPTION FACTOR (EUROFUNG)"/>
    <property type="match status" value="1"/>
</dbReference>
<feature type="domain" description="Zn(2)-C6 fungal-type" evidence="4">
    <location>
        <begin position="27"/>
        <end position="57"/>
    </location>
</feature>
<dbReference type="InterPro" id="IPR036864">
    <property type="entry name" value="Zn2-C6_fun-type_DNA-bd_sf"/>
</dbReference>
<feature type="region of interest" description="Disordered" evidence="3">
    <location>
        <begin position="1"/>
        <end position="22"/>
    </location>
</feature>
<dbReference type="Pfam" id="PF00172">
    <property type="entry name" value="Zn_clus"/>
    <property type="match status" value="1"/>
</dbReference>
<sequence length="612" mass="68007">MPLYNFDTGTPAGNLQPNTSRKPSALACTECRQRHVKCDAKSPRCLRCEAQGLRCHYKPSQRGLKKRKLNSQVSSSPGSLLTTSGGGELSLAPRRSEPEQIVWDSVNPHTAVSDTTLSDFQQPADDTDDPWSQQGLEICLLASNRAGDEGAPSEDEKAVEDDTLLINLFYANFFHGHPFLVPRTLYDSQNYPGYLKLVVHLIGCHYSGTMCSETMQGMADDTLKKALEKEECGFFLVQAFLLFAIILHARCIHDKSRTSLSQAVSLALELGMNRKSFSVEKSQGSQVIEESLRRTWWELYIVDAFFAALDRKSSFRCKTVMSDMPLPCEEYLYTGDELLFEPSTLDQFESRVYAKEDMPFSSFAYLIEAAQLLAKVLTIAFEHQLHRDQIQNIDNLLAAWSHHLDIGKAEFVDSTGGVDQMLLQAHLLINYTTMYLHFPRSDLVGLTTVPSGMQTTSDLLPTYSRSMHGIKAVEAAKRFGDIAGLETSALKLSPFTLDGLLFSAMVMLSSCSLRPSRFHDHYQSRLYLSLGLLKTLNPVWALARDVAESVRKTACQVLPQASKASSDASMSLIDSGIDVNPLDDVGMSSLSWMDFPTDTTNASGQDEEDYIS</sequence>
<keyword evidence="6" id="KW-1185">Reference proteome</keyword>
<evidence type="ECO:0000313" key="5">
    <source>
        <dbReference type="EMBL" id="KAJ4244737.1"/>
    </source>
</evidence>
<evidence type="ECO:0000256" key="3">
    <source>
        <dbReference type="SAM" id="MobiDB-lite"/>
    </source>
</evidence>
<dbReference type="GO" id="GO:0006351">
    <property type="term" value="P:DNA-templated transcription"/>
    <property type="evidence" value="ECO:0007669"/>
    <property type="project" value="InterPro"/>
</dbReference>
<dbReference type="EMBL" id="JAOQAZ010000049">
    <property type="protein sequence ID" value="KAJ4244737.1"/>
    <property type="molecule type" value="Genomic_DNA"/>
</dbReference>
<dbReference type="GO" id="GO:0008270">
    <property type="term" value="F:zinc ion binding"/>
    <property type="evidence" value="ECO:0007669"/>
    <property type="project" value="InterPro"/>
</dbReference>
<comment type="caution">
    <text evidence="5">The sequence shown here is derived from an EMBL/GenBank/DDBJ whole genome shotgun (WGS) entry which is preliminary data.</text>
</comment>
<keyword evidence="1" id="KW-0479">Metal-binding</keyword>
<keyword evidence="2" id="KW-0539">Nucleus</keyword>
<name>A0A9W8V6M8_9HYPO</name>
<dbReference type="SMART" id="SM00906">
    <property type="entry name" value="Fungal_trans"/>
    <property type="match status" value="1"/>
</dbReference>
<dbReference type="Pfam" id="PF04082">
    <property type="entry name" value="Fungal_trans"/>
    <property type="match status" value="1"/>
</dbReference>
<dbReference type="GO" id="GO:0000981">
    <property type="term" value="F:DNA-binding transcription factor activity, RNA polymerase II-specific"/>
    <property type="evidence" value="ECO:0007669"/>
    <property type="project" value="InterPro"/>
</dbReference>
<reference evidence="5" key="1">
    <citation type="submission" date="2022-09" db="EMBL/GenBank/DDBJ databases">
        <title>Fusarium specimens isolated from Avocado Roots.</title>
        <authorList>
            <person name="Stajich J."/>
            <person name="Roper C."/>
            <person name="Heimlech-Rivalta G."/>
        </authorList>
    </citation>
    <scope>NUCLEOTIDE SEQUENCE</scope>
    <source>
        <strain evidence="5">CF00136</strain>
    </source>
</reference>
<dbReference type="CDD" id="cd00067">
    <property type="entry name" value="GAL4"/>
    <property type="match status" value="1"/>
</dbReference>
<dbReference type="AlphaFoldDB" id="A0A9W8V6M8"/>
<evidence type="ECO:0000256" key="1">
    <source>
        <dbReference type="ARBA" id="ARBA00022723"/>
    </source>
</evidence>
<dbReference type="SUPFAM" id="SSF57701">
    <property type="entry name" value="Zn2/Cys6 DNA-binding domain"/>
    <property type="match status" value="1"/>
</dbReference>
<dbReference type="PANTHER" id="PTHR47431">
    <property type="entry name" value="ZN(II)2CYS6 TRANSCRIPTION FACTOR (EUROFUNG)-RELATED"/>
    <property type="match status" value="1"/>
</dbReference>
<dbReference type="CDD" id="cd12148">
    <property type="entry name" value="fungal_TF_MHR"/>
    <property type="match status" value="1"/>
</dbReference>
<feature type="region of interest" description="Disordered" evidence="3">
    <location>
        <begin position="66"/>
        <end position="96"/>
    </location>
</feature>
<organism evidence="5 6">
    <name type="scientific">Fusarium torreyae</name>
    <dbReference type="NCBI Taxonomy" id="1237075"/>
    <lineage>
        <taxon>Eukaryota</taxon>
        <taxon>Fungi</taxon>
        <taxon>Dikarya</taxon>
        <taxon>Ascomycota</taxon>
        <taxon>Pezizomycotina</taxon>
        <taxon>Sordariomycetes</taxon>
        <taxon>Hypocreomycetidae</taxon>
        <taxon>Hypocreales</taxon>
        <taxon>Nectriaceae</taxon>
        <taxon>Fusarium</taxon>
    </lineage>
</organism>
<evidence type="ECO:0000256" key="2">
    <source>
        <dbReference type="ARBA" id="ARBA00023242"/>
    </source>
</evidence>